<comment type="caution">
    <text evidence="1">The sequence shown here is derived from an EMBL/GenBank/DDBJ whole genome shotgun (WGS) entry which is preliminary data.</text>
</comment>
<accession>A0A5C6E6W7</accession>
<dbReference type="EMBL" id="SJPY01000003">
    <property type="protein sequence ID" value="TWU42939.1"/>
    <property type="molecule type" value="Genomic_DNA"/>
</dbReference>
<evidence type="ECO:0000313" key="1">
    <source>
        <dbReference type="EMBL" id="TWU42939.1"/>
    </source>
</evidence>
<keyword evidence="2" id="KW-1185">Reference proteome</keyword>
<dbReference type="AlphaFoldDB" id="A0A5C6E6W7"/>
<gene>
    <name evidence="1" type="ORF">Q31b_19720</name>
</gene>
<reference evidence="1 2" key="1">
    <citation type="submission" date="2019-02" db="EMBL/GenBank/DDBJ databases">
        <title>Deep-cultivation of Planctomycetes and their phenomic and genomic characterization uncovers novel biology.</title>
        <authorList>
            <person name="Wiegand S."/>
            <person name="Jogler M."/>
            <person name="Boedeker C."/>
            <person name="Pinto D."/>
            <person name="Vollmers J."/>
            <person name="Rivas-Marin E."/>
            <person name="Kohn T."/>
            <person name="Peeters S.H."/>
            <person name="Heuer A."/>
            <person name="Rast P."/>
            <person name="Oberbeckmann S."/>
            <person name="Bunk B."/>
            <person name="Jeske O."/>
            <person name="Meyerdierks A."/>
            <person name="Storesund J.E."/>
            <person name="Kallscheuer N."/>
            <person name="Luecker S."/>
            <person name="Lage O.M."/>
            <person name="Pohl T."/>
            <person name="Merkel B.J."/>
            <person name="Hornburger P."/>
            <person name="Mueller R.-W."/>
            <person name="Bruemmer F."/>
            <person name="Labrenz M."/>
            <person name="Spormann A.M."/>
            <person name="Op Den Camp H."/>
            <person name="Overmann J."/>
            <person name="Amann R."/>
            <person name="Jetten M.S.M."/>
            <person name="Mascher T."/>
            <person name="Medema M.H."/>
            <person name="Devos D.P."/>
            <person name="Kaster A.-K."/>
            <person name="Ovreas L."/>
            <person name="Rohde M."/>
            <person name="Galperin M.Y."/>
            <person name="Jogler C."/>
        </authorList>
    </citation>
    <scope>NUCLEOTIDE SEQUENCE [LARGE SCALE GENOMIC DNA]</scope>
    <source>
        <strain evidence="1 2">Q31b</strain>
    </source>
</reference>
<protein>
    <submittedName>
        <fullName evidence="1">Uncharacterized protein</fullName>
    </submittedName>
</protein>
<evidence type="ECO:0000313" key="2">
    <source>
        <dbReference type="Proteomes" id="UP000315471"/>
    </source>
</evidence>
<proteinExistence type="predicted"/>
<dbReference type="Proteomes" id="UP000315471">
    <property type="component" value="Unassembled WGS sequence"/>
</dbReference>
<dbReference type="RefSeq" id="WP_146599453.1">
    <property type="nucleotide sequence ID" value="NZ_SJPY01000003.1"/>
</dbReference>
<sequence>MGKRRVRPICLMAPMTNGVGDAILIGRSDVAFEVGSLLAIGRASDGRQWLVRVGGDDVTNALRDLVIDVDPPGVPKPVHVYDGPVGSMLCIDSVEGYRVD</sequence>
<organism evidence="1 2">
    <name type="scientific">Novipirellula aureliae</name>
    <dbReference type="NCBI Taxonomy" id="2527966"/>
    <lineage>
        <taxon>Bacteria</taxon>
        <taxon>Pseudomonadati</taxon>
        <taxon>Planctomycetota</taxon>
        <taxon>Planctomycetia</taxon>
        <taxon>Pirellulales</taxon>
        <taxon>Pirellulaceae</taxon>
        <taxon>Novipirellula</taxon>
    </lineage>
</organism>
<name>A0A5C6E6W7_9BACT</name>